<gene>
    <name evidence="1" type="ORF">Poly41_30740</name>
</gene>
<proteinExistence type="predicted"/>
<protein>
    <submittedName>
        <fullName evidence="1">Uncharacterized protein</fullName>
    </submittedName>
</protein>
<organism evidence="1 2">
    <name type="scientific">Novipirellula artificiosorum</name>
    <dbReference type="NCBI Taxonomy" id="2528016"/>
    <lineage>
        <taxon>Bacteria</taxon>
        <taxon>Pseudomonadati</taxon>
        <taxon>Planctomycetota</taxon>
        <taxon>Planctomycetia</taxon>
        <taxon>Pirellulales</taxon>
        <taxon>Pirellulaceae</taxon>
        <taxon>Novipirellula</taxon>
    </lineage>
</organism>
<name>A0A5C6DRV6_9BACT</name>
<evidence type="ECO:0000313" key="2">
    <source>
        <dbReference type="Proteomes" id="UP000319143"/>
    </source>
</evidence>
<reference evidence="1 2" key="1">
    <citation type="submission" date="2019-02" db="EMBL/GenBank/DDBJ databases">
        <title>Deep-cultivation of Planctomycetes and their phenomic and genomic characterization uncovers novel biology.</title>
        <authorList>
            <person name="Wiegand S."/>
            <person name="Jogler M."/>
            <person name="Boedeker C."/>
            <person name="Pinto D."/>
            <person name="Vollmers J."/>
            <person name="Rivas-Marin E."/>
            <person name="Kohn T."/>
            <person name="Peeters S.H."/>
            <person name="Heuer A."/>
            <person name="Rast P."/>
            <person name="Oberbeckmann S."/>
            <person name="Bunk B."/>
            <person name="Jeske O."/>
            <person name="Meyerdierks A."/>
            <person name="Storesund J.E."/>
            <person name="Kallscheuer N."/>
            <person name="Luecker S."/>
            <person name="Lage O.M."/>
            <person name="Pohl T."/>
            <person name="Merkel B.J."/>
            <person name="Hornburger P."/>
            <person name="Mueller R.-W."/>
            <person name="Bruemmer F."/>
            <person name="Labrenz M."/>
            <person name="Spormann A.M."/>
            <person name="Op Den Camp H."/>
            <person name="Overmann J."/>
            <person name="Amann R."/>
            <person name="Jetten M.S.M."/>
            <person name="Mascher T."/>
            <person name="Medema M.H."/>
            <person name="Devos D.P."/>
            <person name="Kaster A.-K."/>
            <person name="Ovreas L."/>
            <person name="Rohde M."/>
            <person name="Galperin M.Y."/>
            <person name="Jogler C."/>
        </authorList>
    </citation>
    <scope>NUCLEOTIDE SEQUENCE [LARGE SCALE GENOMIC DNA]</scope>
    <source>
        <strain evidence="1 2">Poly41</strain>
    </source>
</reference>
<dbReference type="AlphaFoldDB" id="A0A5C6DRV6"/>
<sequence length="222" mass="24175">MNDVTSACVRSFEWMLHGMNVVKTSGILISCLLLSLSIGVAQDFESAQTNDGTQGTQSPAKRIGAVELPPEENNSSNELNSNPAMVVGPKMDGLGQPRAWKWRNQVLDTTVTVEGLALGMPPMKPSHMPTQRVIYEGGIIFVKSANFKSTDCIGKLVRVTGTLRLQPASVSRFDGHKDVISPKYYFIDCEHLELLDRVSESVLMSPELTDGGADHVANESKQ</sequence>
<comment type="caution">
    <text evidence="1">The sequence shown here is derived from an EMBL/GenBank/DDBJ whole genome shotgun (WGS) entry which is preliminary data.</text>
</comment>
<dbReference type="Proteomes" id="UP000319143">
    <property type="component" value="Unassembled WGS sequence"/>
</dbReference>
<evidence type="ECO:0000313" key="1">
    <source>
        <dbReference type="EMBL" id="TWU38597.1"/>
    </source>
</evidence>
<keyword evidence="2" id="KW-1185">Reference proteome</keyword>
<accession>A0A5C6DRV6</accession>
<dbReference type="EMBL" id="SJPV01000004">
    <property type="protein sequence ID" value="TWU38597.1"/>
    <property type="molecule type" value="Genomic_DNA"/>
</dbReference>